<dbReference type="InterPro" id="IPR051271">
    <property type="entry name" value="2C-system_Tx_regulators"/>
</dbReference>
<evidence type="ECO:0000313" key="5">
    <source>
        <dbReference type="Proteomes" id="UP000428260"/>
    </source>
</evidence>
<keyword evidence="1" id="KW-0597">Phosphoprotein</keyword>
<proteinExistence type="predicted"/>
<evidence type="ECO:0000256" key="1">
    <source>
        <dbReference type="PROSITE-ProRule" id="PRU00169"/>
    </source>
</evidence>
<dbReference type="Pfam" id="PF04397">
    <property type="entry name" value="LytTR"/>
    <property type="match status" value="1"/>
</dbReference>
<dbReference type="PROSITE" id="PS50110">
    <property type="entry name" value="RESPONSE_REGULATORY"/>
    <property type="match status" value="1"/>
</dbReference>
<dbReference type="GO" id="GO:0000156">
    <property type="term" value="F:phosphorelay response regulator activity"/>
    <property type="evidence" value="ECO:0007669"/>
    <property type="project" value="TreeGrafter"/>
</dbReference>
<protein>
    <submittedName>
        <fullName evidence="4">Response regulator</fullName>
    </submittedName>
</protein>
<dbReference type="EMBL" id="CP046401">
    <property type="protein sequence ID" value="QGY45728.1"/>
    <property type="molecule type" value="Genomic_DNA"/>
</dbReference>
<dbReference type="GO" id="GO:0003677">
    <property type="term" value="F:DNA binding"/>
    <property type="evidence" value="ECO:0007669"/>
    <property type="project" value="InterPro"/>
</dbReference>
<dbReference type="RefSeq" id="WP_158868870.1">
    <property type="nucleotide sequence ID" value="NZ_CP046401.1"/>
</dbReference>
<dbReference type="PANTHER" id="PTHR45526:SF1">
    <property type="entry name" value="TRANSCRIPTIONAL REGULATORY PROTEIN DCUR-RELATED"/>
    <property type="match status" value="1"/>
</dbReference>
<dbReference type="SUPFAM" id="SSF52172">
    <property type="entry name" value="CheY-like"/>
    <property type="match status" value="1"/>
</dbReference>
<dbReference type="Gene3D" id="3.40.50.2300">
    <property type="match status" value="1"/>
</dbReference>
<dbReference type="InterPro" id="IPR001789">
    <property type="entry name" value="Sig_transdc_resp-reg_receiver"/>
</dbReference>
<dbReference type="Gene3D" id="2.40.50.1020">
    <property type="entry name" value="LytTr DNA-binding domain"/>
    <property type="match status" value="1"/>
</dbReference>
<dbReference type="PROSITE" id="PS50930">
    <property type="entry name" value="HTH_LYTTR"/>
    <property type="match status" value="1"/>
</dbReference>
<dbReference type="PANTHER" id="PTHR45526">
    <property type="entry name" value="TRANSCRIPTIONAL REGULATORY PROTEIN DPIA"/>
    <property type="match status" value="1"/>
</dbReference>
<evidence type="ECO:0000259" key="3">
    <source>
        <dbReference type="PROSITE" id="PS50930"/>
    </source>
</evidence>
<evidence type="ECO:0000313" key="4">
    <source>
        <dbReference type="EMBL" id="QGY45728.1"/>
    </source>
</evidence>
<keyword evidence="5" id="KW-1185">Reference proteome</keyword>
<dbReference type="SMART" id="SM00448">
    <property type="entry name" value="REC"/>
    <property type="match status" value="1"/>
</dbReference>
<dbReference type="InterPro" id="IPR011006">
    <property type="entry name" value="CheY-like_superfamily"/>
</dbReference>
<sequence>METKVQCLIVDDEPLAIELLKLHLSKLSSIEIAGAVEDAVDAIDFLNTHKVDLMFLDIHMPEMKGTELLRSLKNPPAVIFTTAYRQYALEGYDLNVLDYLVKPISFGRLTQAVEKYFAYHIQGRSKFLREAEKSEEFLYLQERSFIHKIPLIEIVYAESMGDNLTFYLNNREITSRCTVSSVEEFLSRNGFLRIHRSYIVSLKRITSFGPVSVFIGQKELPIGKTYRKNVLDQLNYKAFFNK</sequence>
<feature type="domain" description="Response regulatory" evidence="2">
    <location>
        <begin position="6"/>
        <end position="117"/>
    </location>
</feature>
<feature type="modified residue" description="4-aspartylphosphate" evidence="1">
    <location>
        <position position="57"/>
    </location>
</feature>
<evidence type="ECO:0000259" key="2">
    <source>
        <dbReference type="PROSITE" id="PS50110"/>
    </source>
</evidence>
<reference evidence="4 5" key="1">
    <citation type="submission" date="2019-11" db="EMBL/GenBank/DDBJ databases">
        <authorList>
            <person name="Zheng R.K."/>
            <person name="Sun C.M."/>
        </authorList>
    </citation>
    <scope>NUCLEOTIDE SEQUENCE [LARGE SCALE GENOMIC DNA]</scope>
    <source>
        <strain evidence="4 5">WC007</strain>
    </source>
</reference>
<organism evidence="4 5">
    <name type="scientific">Maribellus comscasis</name>
    <dbReference type="NCBI Taxonomy" id="2681766"/>
    <lineage>
        <taxon>Bacteria</taxon>
        <taxon>Pseudomonadati</taxon>
        <taxon>Bacteroidota</taxon>
        <taxon>Bacteroidia</taxon>
        <taxon>Marinilabiliales</taxon>
        <taxon>Prolixibacteraceae</taxon>
        <taxon>Maribellus</taxon>
    </lineage>
</organism>
<accession>A0A6I6JX81</accession>
<dbReference type="AlphaFoldDB" id="A0A6I6JX81"/>
<dbReference type="Proteomes" id="UP000428260">
    <property type="component" value="Chromosome"/>
</dbReference>
<dbReference type="InterPro" id="IPR007492">
    <property type="entry name" value="LytTR_DNA-bd_dom"/>
</dbReference>
<dbReference type="KEGG" id="mcos:GM418_19245"/>
<dbReference type="Pfam" id="PF00072">
    <property type="entry name" value="Response_reg"/>
    <property type="match status" value="1"/>
</dbReference>
<name>A0A6I6JX81_9BACT</name>
<feature type="domain" description="HTH LytTR-type" evidence="3">
    <location>
        <begin position="138"/>
        <end position="236"/>
    </location>
</feature>
<gene>
    <name evidence="4" type="ORF">GM418_19245</name>
</gene>
<dbReference type="SMART" id="SM00850">
    <property type="entry name" value="LytTR"/>
    <property type="match status" value="1"/>
</dbReference>